<dbReference type="AlphaFoldDB" id="G2Y9N6"/>
<proteinExistence type="predicted"/>
<name>G2Y9N6_BOTF4</name>
<dbReference type="HOGENOM" id="CLU_2589466_0_0_1"/>
<sequence>MDPQDYDWMLPLCAYMANQEMVATARVTMASSYHFHQLAVFQISNSPSLPQFLETGYRGSVGTELIILGATGARSAEVDI</sequence>
<organism evidence="1 2">
    <name type="scientific">Botryotinia fuckeliana (strain T4)</name>
    <name type="common">Noble rot fungus</name>
    <name type="synonym">Botrytis cinerea</name>
    <dbReference type="NCBI Taxonomy" id="999810"/>
    <lineage>
        <taxon>Eukaryota</taxon>
        <taxon>Fungi</taxon>
        <taxon>Dikarya</taxon>
        <taxon>Ascomycota</taxon>
        <taxon>Pezizomycotina</taxon>
        <taxon>Leotiomycetes</taxon>
        <taxon>Helotiales</taxon>
        <taxon>Sclerotiniaceae</taxon>
        <taxon>Botrytis</taxon>
    </lineage>
</organism>
<protein>
    <submittedName>
        <fullName evidence="1">Uncharacterized protein</fullName>
    </submittedName>
</protein>
<dbReference type="InParanoid" id="G2Y9N6"/>
<evidence type="ECO:0000313" key="2">
    <source>
        <dbReference type="Proteomes" id="UP000008177"/>
    </source>
</evidence>
<dbReference type="EMBL" id="FQ790300">
    <property type="protein sequence ID" value="CCD49312.1"/>
    <property type="molecule type" value="Genomic_DNA"/>
</dbReference>
<evidence type="ECO:0000313" key="1">
    <source>
        <dbReference type="EMBL" id="CCD49312.1"/>
    </source>
</evidence>
<accession>G2Y9N6</accession>
<dbReference type="Proteomes" id="UP000008177">
    <property type="component" value="Unplaced contigs"/>
</dbReference>
<gene>
    <name evidence="1" type="ORF">BofuT4_P031880.1</name>
</gene>
<reference evidence="2" key="1">
    <citation type="journal article" date="2011" name="PLoS Genet.">
        <title>Genomic analysis of the necrotrophic fungal pathogens Sclerotinia sclerotiorum and Botrytis cinerea.</title>
        <authorList>
            <person name="Amselem J."/>
            <person name="Cuomo C.A."/>
            <person name="van Kan J.A."/>
            <person name="Viaud M."/>
            <person name="Benito E.P."/>
            <person name="Couloux A."/>
            <person name="Coutinho P.M."/>
            <person name="de Vries R.P."/>
            <person name="Dyer P.S."/>
            <person name="Fillinger S."/>
            <person name="Fournier E."/>
            <person name="Gout L."/>
            <person name="Hahn M."/>
            <person name="Kohn L."/>
            <person name="Lapalu N."/>
            <person name="Plummer K.M."/>
            <person name="Pradier J.M."/>
            <person name="Quevillon E."/>
            <person name="Sharon A."/>
            <person name="Simon A."/>
            <person name="ten Have A."/>
            <person name="Tudzynski B."/>
            <person name="Tudzynski P."/>
            <person name="Wincker P."/>
            <person name="Andrew M."/>
            <person name="Anthouard V."/>
            <person name="Beever R.E."/>
            <person name="Beffa R."/>
            <person name="Benoit I."/>
            <person name="Bouzid O."/>
            <person name="Brault B."/>
            <person name="Chen Z."/>
            <person name="Choquer M."/>
            <person name="Collemare J."/>
            <person name="Cotton P."/>
            <person name="Danchin E.G."/>
            <person name="Da Silva C."/>
            <person name="Gautier A."/>
            <person name="Giraud C."/>
            <person name="Giraud T."/>
            <person name="Gonzalez C."/>
            <person name="Grossetete S."/>
            <person name="Guldener U."/>
            <person name="Henrissat B."/>
            <person name="Howlett B.J."/>
            <person name="Kodira C."/>
            <person name="Kretschmer M."/>
            <person name="Lappartient A."/>
            <person name="Leroch M."/>
            <person name="Levis C."/>
            <person name="Mauceli E."/>
            <person name="Neuveglise C."/>
            <person name="Oeser B."/>
            <person name="Pearson M."/>
            <person name="Poulain J."/>
            <person name="Poussereau N."/>
            <person name="Quesneville H."/>
            <person name="Rascle C."/>
            <person name="Schumacher J."/>
            <person name="Segurens B."/>
            <person name="Sexton A."/>
            <person name="Silva E."/>
            <person name="Sirven C."/>
            <person name="Soanes D.M."/>
            <person name="Talbot N.J."/>
            <person name="Templeton M."/>
            <person name="Yandava C."/>
            <person name="Yarden O."/>
            <person name="Zeng Q."/>
            <person name="Rollins J.A."/>
            <person name="Lebrun M.H."/>
            <person name="Dickman M."/>
        </authorList>
    </citation>
    <scope>NUCLEOTIDE SEQUENCE [LARGE SCALE GENOMIC DNA]</scope>
    <source>
        <strain evidence="2">T4</strain>
    </source>
</reference>